<evidence type="ECO:0000313" key="1">
    <source>
        <dbReference type="EMBL" id="KII68869.1"/>
    </source>
</evidence>
<evidence type="ECO:0000313" key="2">
    <source>
        <dbReference type="Proteomes" id="UP000031668"/>
    </source>
</evidence>
<protein>
    <submittedName>
        <fullName evidence="1">Uncharacterized protein</fullName>
    </submittedName>
</protein>
<proteinExistence type="predicted"/>
<dbReference type="AlphaFoldDB" id="A0A0C2ITW3"/>
<sequence length="134" mass="15243">MRRILLKINIDSFISGLTKERLYNSRRGDQQIPVGSTAASLFTRDPDTFISMKEIRTFIQNIHLRKLLPCRLQGPAFETIKCNHISIKFISNGGLPAVTYCCIHKATLDVPPTRASACPQNQRRVRLIQLPYMS</sequence>
<dbReference type="EMBL" id="JWZT01002674">
    <property type="protein sequence ID" value="KII68869.1"/>
    <property type="molecule type" value="Genomic_DNA"/>
</dbReference>
<comment type="caution">
    <text evidence="1">The sequence shown here is derived from an EMBL/GenBank/DDBJ whole genome shotgun (WGS) entry which is preliminary data.</text>
</comment>
<gene>
    <name evidence="1" type="ORF">RF11_02668</name>
</gene>
<name>A0A0C2ITW3_THEKT</name>
<dbReference type="Proteomes" id="UP000031668">
    <property type="component" value="Unassembled WGS sequence"/>
</dbReference>
<accession>A0A0C2ITW3</accession>
<keyword evidence="2" id="KW-1185">Reference proteome</keyword>
<organism evidence="1 2">
    <name type="scientific">Thelohanellus kitauei</name>
    <name type="common">Myxosporean</name>
    <dbReference type="NCBI Taxonomy" id="669202"/>
    <lineage>
        <taxon>Eukaryota</taxon>
        <taxon>Metazoa</taxon>
        <taxon>Cnidaria</taxon>
        <taxon>Myxozoa</taxon>
        <taxon>Myxosporea</taxon>
        <taxon>Bivalvulida</taxon>
        <taxon>Platysporina</taxon>
        <taxon>Myxobolidae</taxon>
        <taxon>Thelohanellus</taxon>
    </lineage>
</organism>
<reference evidence="1 2" key="1">
    <citation type="journal article" date="2014" name="Genome Biol. Evol.">
        <title>The genome of the myxosporean Thelohanellus kitauei shows adaptations to nutrient acquisition within its fish host.</title>
        <authorList>
            <person name="Yang Y."/>
            <person name="Xiong J."/>
            <person name="Zhou Z."/>
            <person name="Huo F."/>
            <person name="Miao W."/>
            <person name="Ran C."/>
            <person name="Liu Y."/>
            <person name="Zhang J."/>
            <person name="Feng J."/>
            <person name="Wang M."/>
            <person name="Wang M."/>
            <person name="Wang L."/>
            <person name="Yao B."/>
        </authorList>
    </citation>
    <scope>NUCLEOTIDE SEQUENCE [LARGE SCALE GENOMIC DNA]</scope>
    <source>
        <strain evidence="1">Wuqing</strain>
    </source>
</reference>